<dbReference type="InterPro" id="IPR017937">
    <property type="entry name" value="Thioredoxin_CS"/>
</dbReference>
<reference evidence="7 8" key="1">
    <citation type="journal article" date="2014" name="Syst. Appl. Microbiol.">
        <title>Complete genomes of freshwater sulfur oxidizers Sulfuricella denitrificans skB26 and Sulfuritalea hydrogenivorans sk43H: genetic insights into the sulfur oxidation pathway of betaproteobacteria.</title>
        <authorList>
            <person name="Watanabe T."/>
            <person name="Kojima H."/>
            <person name="Fukui M."/>
        </authorList>
    </citation>
    <scope>NUCLEOTIDE SEQUENCE [LARGE SCALE GENOMIC DNA]</scope>
    <source>
        <strain evidence="7">DSM22779</strain>
    </source>
</reference>
<dbReference type="KEGG" id="shd:SUTH_02227"/>
<evidence type="ECO:0000256" key="3">
    <source>
        <dbReference type="ARBA" id="ARBA00022982"/>
    </source>
</evidence>
<evidence type="ECO:0000313" key="7">
    <source>
        <dbReference type="EMBL" id="BAO30017.1"/>
    </source>
</evidence>
<dbReference type="PANTHER" id="PTHR45663">
    <property type="entry name" value="GEO12009P1"/>
    <property type="match status" value="1"/>
</dbReference>
<organism evidence="7 8">
    <name type="scientific">Sulfuritalea hydrogenivorans sk43H</name>
    <dbReference type="NCBI Taxonomy" id="1223802"/>
    <lineage>
        <taxon>Bacteria</taxon>
        <taxon>Pseudomonadati</taxon>
        <taxon>Pseudomonadota</taxon>
        <taxon>Betaproteobacteria</taxon>
        <taxon>Nitrosomonadales</taxon>
        <taxon>Sterolibacteriaceae</taxon>
        <taxon>Sulfuritalea</taxon>
    </lineage>
</organism>
<dbReference type="HOGENOM" id="CLU_046120_1_1_4"/>
<feature type="domain" description="Thioredoxin" evidence="6">
    <location>
        <begin position="1"/>
        <end position="111"/>
    </location>
</feature>
<evidence type="ECO:0000256" key="4">
    <source>
        <dbReference type="ARBA" id="ARBA00023157"/>
    </source>
</evidence>
<dbReference type="InterPro" id="IPR013766">
    <property type="entry name" value="Thioredoxin_domain"/>
</dbReference>
<dbReference type="Pfam" id="PF00085">
    <property type="entry name" value="Thioredoxin"/>
    <property type="match status" value="1"/>
</dbReference>
<dbReference type="GO" id="GO:0005737">
    <property type="term" value="C:cytoplasm"/>
    <property type="evidence" value="ECO:0007669"/>
    <property type="project" value="TreeGrafter"/>
</dbReference>
<dbReference type="Proteomes" id="UP000031637">
    <property type="component" value="Chromosome"/>
</dbReference>
<keyword evidence="4" id="KW-1015">Disulfide bond</keyword>
<evidence type="ECO:0000256" key="2">
    <source>
        <dbReference type="ARBA" id="ARBA00022448"/>
    </source>
</evidence>
<dbReference type="PANTHER" id="PTHR45663:SF11">
    <property type="entry name" value="GEO12009P1"/>
    <property type="match status" value="1"/>
</dbReference>
<dbReference type="EMBL" id="AP012547">
    <property type="protein sequence ID" value="BAO30017.1"/>
    <property type="molecule type" value="Genomic_DNA"/>
</dbReference>
<name>W0SGE7_9PROT</name>
<dbReference type="Pfam" id="PF14561">
    <property type="entry name" value="TPR_20"/>
    <property type="match status" value="1"/>
</dbReference>
<dbReference type="STRING" id="1223802.SUTH_02227"/>
<evidence type="ECO:0000313" key="8">
    <source>
        <dbReference type="Proteomes" id="UP000031637"/>
    </source>
</evidence>
<sequence>MSTFSFDTGTADFQEKVLEASKRVPVLVDFWAEWCAPCRVLKPVLEKLAGEYGGRFMLAKVNSDQHQELAARCGVRGIPSVKAFVNGEMVNEFTGALPEMQVRAFIDNLLPSPAEPLRIAAQEARARGEPEVACSLLADAAQIAPADEAVQLDLAEIHIDMHNVDAARAILDAHEHKARDLTRVRALQARLKLVVAGTGADPLTLTARIDANPGDLDARLQLANALALASDYRPALEQLLEIVRRDRKWHDEVARKNMLDLFALLGTEPRNDDLVREFRIQLARILN</sequence>
<evidence type="ECO:0000256" key="1">
    <source>
        <dbReference type="ARBA" id="ARBA00008987"/>
    </source>
</evidence>
<comment type="similarity">
    <text evidence="1">Belongs to the thioredoxin family.</text>
</comment>
<keyword evidence="5" id="KW-0676">Redox-active center</keyword>
<dbReference type="Pfam" id="PF14559">
    <property type="entry name" value="TPR_19"/>
    <property type="match status" value="1"/>
</dbReference>
<evidence type="ECO:0000259" key="6">
    <source>
        <dbReference type="PROSITE" id="PS51352"/>
    </source>
</evidence>
<keyword evidence="2" id="KW-0813">Transport</keyword>
<evidence type="ECO:0000256" key="5">
    <source>
        <dbReference type="ARBA" id="ARBA00023284"/>
    </source>
</evidence>
<dbReference type="SUPFAM" id="SSF52833">
    <property type="entry name" value="Thioredoxin-like"/>
    <property type="match status" value="1"/>
</dbReference>
<keyword evidence="3" id="KW-0249">Electron transport</keyword>
<accession>W0SGE7</accession>
<dbReference type="CDD" id="cd02947">
    <property type="entry name" value="TRX_family"/>
    <property type="match status" value="1"/>
</dbReference>
<dbReference type="InterPro" id="IPR011990">
    <property type="entry name" value="TPR-like_helical_dom_sf"/>
</dbReference>
<dbReference type="GO" id="GO:0006950">
    <property type="term" value="P:response to stress"/>
    <property type="evidence" value="ECO:0007669"/>
    <property type="project" value="UniProtKB-ARBA"/>
</dbReference>
<keyword evidence="8" id="KW-1185">Reference proteome</keyword>
<dbReference type="FunFam" id="3.40.30.10:FF:000001">
    <property type="entry name" value="Thioredoxin"/>
    <property type="match status" value="1"/>
</dbReference>
<dbReference type="RefSeq" id="WP_041099271.1">
    <property type="nucleotide sequence ID" value="NZ_AP012547.1"/>
</dbReference>
<dbReference type="SUPFAM" id="SSF48452">
    <property type="entry name" value="TPR-like"/>
    <property type="match status" value="1"/>
</dbReference>
<dbReference type="Gene3D" id="3.40.30.10">
    <property type="entry name" value="Glutaredoxin"/>
    <property type="match status" value="1"/>
</dbReference>
<dbReference type="GO" id="GO:0015035">
    <property type="term" value="F:protein-disulfide reductase activity"/>
    <property type="evidence" value="ECO:0007669"/>
    <property type="project" value="UniProtKB-ARBA"/>
</dbReference>
<dbReference type="PROSITE" id="PS51352">
    <property type="entry name" value="THIOREDOXIN_2"/>
    <property type="match status" value="1"/>
</dbReference>
<proteinExistence type="inferred from homology"/>
<gene>
    <name evidence="7" type="ORF">SUTH_02227</name>
</gene>
<dbReference type="PRINTS" id="PR00421">
    <property type="entry name" value="THIOREDOXIN"/>
</dbReference>
<dbReference type="InterPro" id="IPR036249">
    <property type="entry name" value="Thioredoxin-like_sf"/>
</dbReference>
<dbReference type="Gene3D" id="1.25.40.10">
    <property type="entry name" value="Tetratricopeptide repeat domain"/>
    <property type="match status" value="2"/>
</dbReference>
<protein>
    <submittedName>
        <fullName evidence="7">Thioredoxin</fullName>
    </submittedName>
</protein>
<dbReference type="OrthoDB" id="9790390at2"/>
<dbReference type="PROSITE" id="PS00194">
    <property type="entry name" value="THIOREDOXIN_1"/>
    <property type="match status" value="1"/>
</dbReference>
<dbReference type="AlphaFoldDB" id="W0SGE7"/>